<accession>A0ABD0K179</accession>
<name>A0ABD0K179_9CAEN</name>
<evidence type="ECO:0008006" key="3">
    <source>
        <dbReference type="Google" id="ProtNLM"/>
    </source>
</evidence>
<dbReference type="Proteomes" id="UP001519460">
    <property type="component" value="Unassembled WGS sequence"/>
</dbReference>
<dbReference type="EMBL" id="JACVVK020000278">
    <property type="protein sequence ID" value="KAK7480598.1"/>
    <property type="molecule type" value="Genomic_DNA"/>
</dbReference>
<keyword evidence="2" id="KW-1185">Reference proteome</keyword>
<gene>
    <name evidence="1" type="ORF">BaRGS_00028174</name>
</gene>
<evidence type="ECO:0000313" key="2">
    <source>
        <dbReference type="Proteomes" id="UP001519460"/>
    </source>
</evidence>
<reference evidence="1 2" key="1">
    <citation type="journal article" date="2023" name="Sci. Data">
        <title>Genome assembly of the Korean intertidal mud-creeper Batillaria attramentaria.</title>
        <authorList>
            <person name="Patra A.K."/>
            <person name="Ho P.T."/>
            <person name="Jun S."/>
            <person name="Lee S.J."/>
            <person name="Kim Y."/>
            <person name="Won Y.J."/>
        </authorList>
    </citation>
    <scope>NUCLEOTIDE SEQUENCE [LARGE SCALE GENOMIC DNA]</scope>
    <source>
        <strain evidence="1">Wonlab-2016</strain>
    </source>
</reference>
<comment type="caution">
    <text evidence="1">The sequence shown here is derived from an EMBL/GenBank/DDBJ whole genome shotgun (WGS) entry which is preliminary data.</text>
</comment>
<organism evidence="1 2">
    <name type="scientific">Batillaria attramentaria</name>
    <dbReference type="NCBI Taxonomy" id="370345"/>
    <lineage>
        <taxon>Eukaryota</taxon>
        <taxon>Metazoa</taxon>
        <taxon>Spiralia</taxon>
        <taxon>Lophotrochozoa</taxon>
        <taxon>Mollusca</taxon>
        <taxon>Gastropoda</taxon>
        <taxon>Caenogastropoda</taxon>
        <taxon>Sorbeoconcha</taxon>
        <taxon>Cerithioidea</taxon>
        <taxon>Batillariidae</taxon>
        <taxon>Batillaria</taxon>
    </lineage>
</organism>
<proteinExistence type="predicted"/>
<evidence type="ECO:0000313" key="1">
    <source>
        <dbReference type="EMBL" id="KAK7480598.1"/>
    </source>
</evidence>
<protein>
    <recommendedName>
        <fullName evidence="3">Kazal-like domain-containing protein</fullName>
    </recommendedName>
</protein>
<dbReference type="AlphaFoldDB" id="A0ABD0K179"/>
<sequence length="204" mass="22917">MATKESLLHRLTVHYTTSSSGYVTTPGFDGMRILPSIMNATYHLILPKHHVGMLSVRFQSTRFHIRFQGAVGKIFKTFYLPRVFKSSLVITASYDKLVEIPRGFKLLFSFHPVTKAPLFKMENAFTPIFDCSGPRYASFKQHLHCNLDTECQHGEDEGEHCSFSPPGCDGHVGYQNKCFVLMKGYQQLGTGTDKLCENVSGTLA</sequence>